<dbReference type="Pfam" id="PF04967">
    <property type="entry name" value="HTH_10"/>
    <property type="match status" value="1"/>
</dbReference>
<evidence type="ECO:0000313" key="2">
    <source>
        <dbReference type="EMBL" id="AWR96134.1"/>
    </source>
</evidence>
<dbReference type="EMBL" id="CP029288">
    <property type="protein sequence ID" value="AWR96134.1"/>
    <property type="molecule type" value="Genomic_DNA"/>
</dbReference>
<gene>
    <name evidence="2" type="ORF">DFR86_00270</name>
</gene>
<dbReference type="OrthoDB" id="202021at2157"/>
<reference evidence="2 3" key="1">
    <citation type="submission" date="2018-05" db="EMBL/GenBank/DDBJ databases">
        <title>Complete Genome Sequences of Extremely Thermoacidophilic, Metal-Mobilizing Type-Strain Members of the Archaeal Family Sulfolobaceae: Acidianus brierleyi DSM-1651T, Acidianus sulfidivorans DSM-18786T, Metallosphaera hakonensis DSM-7519T, and Metallosphaera prunae DSM-10039T.</title>
        <authorList>
            <person name="Counts J.A."/>
            <person name="Kelly R.M."/>
        </authorList>
    </citation>
    <scope>NUCLEOTIDE SEQUENCE [LARGE SCALE GENOMIC DNA]</scope>
    <source>
        <strain evidence="2 3">JP7</strain>
    </source>
</reference>
<dbReference type="Gene3D" id="1.10.10.10">
    <property type="entry name" value="Winged helix-like DNA-binding domain superfamily/Winged helix DNA-binding domain"/>
    <property type="match status" value="1"/>
</dbReference>
<dbReference type="KEGG" id="asul:DFR86_00270"/>
<dbReference type="RefSeq" id="WP_110379024.1">
    <property type="nucleotide sequence ID" value="NZ_CP029288.2"/>
</dbReference>
<dbReference type="InterPro" id="IPR036388">
    <property type="entry name" value="WH-like_DNA-bd_sf"/>
</dbReference>
<dbReference type="Proteomes" id="UP000248410">
    <property type="component" value="Chromosome"/>
</dbReference>
<evidence type="ECO:0000313" key="3">
    <source>
        <dbReference type="Proteomes" id="UP000248410"/>
    </source>
</evidence>
<accession>A0A2U9IJM4</accession>
<dbReference type="PANTHER" id="PTHR34236:SF2">
    <property type="entry name" value="HTH BAT-TYPE DOMAIN-CONTAINING PROTEIN"/>
    <property type="match status" value="1"/>
</dbReference>
<keyword evidence="3" id="KW-1185">Reference proteome</keyword>
<dbReference type="InterPro" id="IPR007050">
    <property type="entry name" value="HTH_bacterioopsin"/>
</dbReference>
<proteinExistence type="predicted"/>
<feature type="domain" description="HTH bat-type" evidence="1">
    <location>
        <begin position="145"/>
        <end position="197"/>
    </location>
</feature>
<sequence length="204" mass="23259">MIKSPFEVTILIEEHPCEVMRIISSTELKATVDNVKLGDNTTDHIVLFEKEVQKDDLIKLKSHSSKVLKLNDSKVWVRTNGCSVCKILYTSNVVVEKIKVIKERTLLYTLLVPNTVAFKEFLANLTSQGIKFTVVSTSEISSNDLTDRQMEILKLAYKMGYFDDDRRVTLTELAKQLGISAPTLEEIMRRALRKVVKYYLDKVG</sequence>
<dbReference type="GeneID" id="36836357"/>
<evidence type="ECO:0000259" key="1">
    <source>
        <dbReference type="Pfam" id="PF04967"/>
    </source>
</evidence>
<name>A0A2U9IJM4_9CREN</name>
<organism evidence="2 3">
    <name type="scientific">Acidianus sulfidivorans JP7</name>
    <dbReference type="NCBI Taxonomy" id="619593"/>
    <lineage>
        <taxon>Archaea</taxon>
        <taxon>Thermoproteota</taxon>
        <taxon>Thermoprotei</taxon>
        <taxon>Sulfolobales</taxon>
        <taxon>Sulfolobaceae</taxon>
        <taxon>Acidianus</taxon>
    </lineage>
</organism>
<protein>
    <submittedName>
        <fullName evidence="2">RNA polymerase subunit sigma-70</fullName>
    </submittedName>
</protein>
<dbReference type="AlphaFoldDB" id="A0A2U9IJM4"/>
<dbReference type="SUPFAM" id="SSF88659">
    <property type="entry name" value="Sigma3 and sigma4 domains of RNA polymerase sigma factors"/>
    <property type="match status" value="1"/>
</dbReference>
<dbReference type="InterPro" id="IPR013324">
    <property type="entry name" value="RNA_pol_sigma_r3/r4-like"/>
</dbReference>
<dbReference type="PANTHER" id="PTHR34236">
    <property type="entry name" value="DIMETHYL SULFOXIDE REDUCTASE TRANSCRIPTIONAL ACTIVATOR"/>
    <property type="match status" value="1"/>
</dbReference>